<dbReference type="SUPFAM" id="SSF50475">
    <property type="entry name" value="FMN-binding split barrel"/>
    <property type="match status" value="1"/>
</dbReference>
<proteinExistence type="predicted"/>
<protein>
    <submittedName>
        <fullName evidence="1">Pyridoxamine 5'-phosphate oxidase family protein</fullName>
    </submittedName>
</protein>
<keyword evidence="2" id="KW-1185">Reference proteome</keyword>
<gene>
    <name evidence="1" type="ORF">F8153_06935</name>
</gene>
<dbReference type="Gene3D" id="2.30.110.10">
    <property type="entry name" value="Electron Transport, Fmn-binding Protein, Chain A"/>
    <property type="match status" value="1"/>
</dbReference>
<evidence type="ECO:0000313" key="2">
    <source>
        <dbReference type="Proteomes" id="UP000465601"/>
    </source>
</evidence>
<dbReference type="PANTHER" id="PTHR34071:SF2">
    <property type="entry name" value="FLAVIN-NUCLEOTIDE-BINDING PROTEIN"/>
    <property type="match status" value="1"/>
</dbReference>
<name>A0A833HQ26_9FIRM</name>
<dbReference type="PANTHER" id="PTHR34071">
    <property type="entry name" value="5-NITROIMIDAZOLE ANTIBIOTICS RESISTANCE PROTEIN, NIMA-FAMILY-RELATED PROTEIN-RELATED"/>
    <property type="match status" value="1"/>
</dbReference>
<dbReference type="RefSeq" id="WP_151865654.1">
    <property type="nucleotide sequence ID" value="NZ_WBZB01000018.1"/>
</dbReference>
<organism evidence="1 2">
    <name type="scientific">Alkaliphilus serpentinus</name>
    <dbReference type="NCBI Taxonomy" id="1482731"/>
    <lineage>
        <taxon>Bacteria</taxon>
        <taxon>Bacillati</taxon>
        <taxon>Bacillota</taxon>
        <taxon>Clostridia</taxon>
        <taxon>Peptostreptococcales</taxon>
        <taxon>Natronincolaceae</taxon>
        <taxon>Alkaliphilus</taxon>
    </lineage>
</organism>
<sequence length="157" mass="18019">MKRPMRRSDREISYDGAIEVLRKGRVGTLSTVGEDGQPYGIPLNYVYFSNAIYFHCGMEGHKLDNINFNKRVCFSVYGRDEILPERFSTKYESVVVFGRAEVVEALEKKEALMEFIRIYSHDYIEKGMKYIDAAIDRCLVVKIVMDKVSGKAANLDL</sequence>
<dbReference type="AlphaFoldDB" id="A0A833HQ26"/>
<dbReference type="OrthoDB" id="9794935at2"/>
<accession>A0A833HQ26</accession>
<dbReference type="Pfam" id="PF12900">
    <property type="entry name" value="Pyridox_ox_2"/>
    <property type="match status" value="1"/>
</dbReference>
<dbReference type="EMBL" id="WBZB01000018">
    <property type="protein sequence ID" value="KAB3530443.1"/>
    <property type="molecule type" value="Genomic_DNA"/>
</dbReference>
<reference evidence="1 2" key="1">
    <citation type="submission" date="2019-10" db="EMBL/GenBank/DDBJ databases">
        <title>Alkaliphilus serpentinus sp. nov. and Alkaliphilus pronyensis sp. nov., two novel anaerobic alkaliphilic species isolated from the serpentinized-hosted hydrothermal field of the Prony Bay (New Caledonia).</title>
        <authorList>
            <person name="Postec A."/>
        </authorList>
    </citation>
    <scope>NUCLEOTIDE SEQUENCE [LARGE SCALE GENOMIC DNA]</scope>
    <source>
        <strain evidence="1 2">LacT</strain>
    </source>
</reference>
<evidence type="ECO:0000313" key="1">
    <source>
        <dbReference type="EMBL" id="KAB3530443.1"/>
    </source>
</evidence>
<dbReference type="InterPro" id="IPR024747">
    <property type="entry name" value="Pyridox_Oxase-rel"/>
</dbReference>
<dbReference type="InterPro" id="IPR012349">
    <property type="entry name" value="Split_barrel_FMN-bd"/>
</dbReference>
<dbReference type="Proteomes" id="UP000465601">
    <property type="component" value="Unassembled WGS sequence"/>
</dbReference>
<comment type="caution">
    <text evidence="1">The sequence shown here is derived from an EMBL/GenBank/DDBJ whole genome shotgun (WGS) entry which is preliminary data.</text>
</comment>